<name>A0A222ENQ5_9MOLU</name>
<keyword evidence="3 6" id="KW-0812">Transmembrane</keyword>
<evidence type="ECO:0000313" key="7">
    <source>
        <dbReference type="EMBL" id="ASP28122.1"/>
    </source>
</evidence>
<keyword evidence="2" id="KW-1003">Cell membrane</keyword>
<evidence type="ECO:0000256" key="6">
    <source>
        <dbReference type="SAM" id="Phobius"/>
    </source>
</evidence>
<dbReference type="GO" id="GO:0005886">
    <property type="term" value="C:plasma membrane"/>
    <property type="evidence" value="ECO:0007669"/>
    <property type="project" value="UniProtKB-SubCell"/>
</dbReference>
<dbReference type="NCBIfam" id="NF043063">
    <property type="entry name" value="MMSYN1_0411"/>
    <property type="match status" value="1"/>
</dbReference>
<feature type="transmembrane region" description="Helical" evidence="6">
    <location>
        <begin position="260"/>
        <end position="281"/>
    </location>
</feature>
<evidence type="ECO:0000256" key="3">
    <source>
        <dbReference type="ARBA" id="ARBA00022692"/>
    </source>
</evidence>
<evidence type="ECO:0000256" key="5">
    <source>
        <dbReference type="ARBA" id="ARBA00023136"/>
    </source>
</evidence>
<comment type="subcellular location">
    <subcellularLocation>
        <location evidence="1">Cell membrane</location>
        <topology evidence="1">Multi-pass membrane protein</topology>
    </subcellularLocation>
</comment>
<reference evidence="7 8" key="1">
    <citation type="submission" date="2017-07" db="EMBL/GenBank/DDBJ databases">
        <title>Complete genome sequence of Spiroplasma corruscae EC-1 (DSM 19793).</title>
        <authorList>
            <person name="Tsai Y.-M."/>
            <person name="Lo W.-S."/>
            <person name="Kuo C.-H."/>
        </authorList>
    </citation>
    <scope>NUCLEOTIDE SEQUENCE [LARGE SCALE GENOMIC DNA]</scope>
    <source>
        <strain evidence="7 8">EC-1</strain>
    </source>
</reference>
<dbReference type="RefSeq" id="WP_094048571.1">
    <property type="nucleotide sequence ID" value="NZ_CP022535.1"/>
</dbReference>
<keyword evidence="5 6" id="KW-0472">Membrane</keyword>
<dbReference type="AlphaFoldDB" id="A0A222ENQ5"/>
<keyword evidence="8" id="KW-1185">Reference proteome</keyword>
<evidence type="ECO:0000256" key="4">
    <source>
        <dbReference type="ARBA" id="ARBA00022989"/>
    </source>
</evidence>
<evidence type="ECO:0000256" key="1">
    <source>
        <dbReference type="ARBA" id="ARBA00004651"/>
    </source>
</evidence>
<gene>
    <name evidence="7" type="ORF">SCORR_v1c03480</name>
</gene>
<evidence type="ECO:0008006" key="9">
    <source>
        <dbReference type="Google" id="ProtNLM"/>
    </source>
</evidence>
<evidence type="ECO:0000256" key="2">
    <source>
        <dbReference type="ARBA" id="ARBA00022475"/>
    </source>
</evidence>
<dbReference type="PANTHER" id="PTHR33545">
    <property type="entry name" value="UPF0750 MEMBRANE PROTEIN YITT-RELATED"/>
    <property type="match status" value="1"/>
</dbReference>
<feature type="transmembrane region" description="Helical" evidence="6">
    <location>
        <begin position="370"/>
        <end position="395"/>
    </location>
</feature>
<dbReference type="OrthoDB" id="395820at2"/>
<dbReference type="PANTHER" id="PTHR33545:SF5">
    <property type="entry name" value="UPF0750 MEMBRANE PROTEIN YITT"/>
    <property type="match status" value="1"/>
</dbReference>
<dbReference type="KEGG" id="scou:SCORR_v1c03480"/>
<dbReference type="InterPro" id="IPR051461">
    <property type="entry name" value="UPF0750_membrane"/>
</dbReference>
<accession>A0A222ENQ5</accession>
<organism evidence="7 8">
    <name type="scientific">Spiroplasma corruscae</name>
    <dbReference type="NCBI Taxonomy" id="216934"/>
    <lineage>
        <taxon>Bacteria</taxon>
        <taxon>Bacillati</taxon>
        <taxon>Mycoplasmatota</taxon>
        <taxon>Mollicutes</taxon>
        <taxon>Entomoplasmatales</taxon>
        <taxon>Spiroplasmataceae</taxon>
        <taxon>Spiroplasma</taxon>
    </lineage>
</organism>
<dbReference type="EMBL" id="CP022535">
    <property type="protein sequence ID" value="ASP28122.1"/>
    <property type="molecule type" value="Genomic_DNA"/>
</dbReference>
<feature type="transmembrane region" description="Helical" evidence="6">
    <location>
        <begin position="82"/>
        <end position="101"/>
    </location>
</feature>
<feature type="transmembrane region" description="Helical" evidence="6">
    <location>
        <begin position="208"/>
        <end position="228"/>
    </location>
</feature>
<dbReference type="Proteomes" id="UP000203229">
    <property type="component" value="Chromosome"/>
</dbReference>
<sequence length="541" mass="62080">MSNGMNTSDTEVTVEVDNNAVNVEEHIKPVSKKNKIDKKTAKTLLLKDDQEHLFYIENKIISKKEQTLLVQEYFKKRFIKEFFMIALSSLLITIAFDYFVTPTGRTGLFPAGIGALARFFSILSFQNDRHMQGSFYFIYYFTINTPLFIFGFYKLGKKFTYTTTVYIVLQIAFDQFFQNMPFINPIEFNFIVNFYQLNSMPNALNTSIWLFIFAAIAGAILGVAYSLVYRVGSSTGGLDFITIYYSNKTNKSVGSINRNVNLIILGTIIILNTLILPVSQINSDIKMSVLKGLSIEEANNNGLLDQMWKFAQNVNQVSPDFQMQQILDKYSNTATASMSIDDFKYLAEFVSKHNFDGDIPTLLVVKMKVLFIFGPSLFASIVLVLTAGMTTNAMYPKFKVRTFMITTNMPKEINKLLVEKGYQNDILNWDTTNRINGNYLHRSLVMVAMTVLNWQQVEKEIFLIDPESKVTILKTKKVKGIFKYDIKTNEARDFVTHKVRNNEKELEKIKQIAIVRLNKENEKINKRNKRITKSKSKSPNN</sequence>
<keyword evidence="4 6" id="KW-1133">Transmembrane helix</keyword>
<protein>
    <recommendedName>
        <fullName evidence="9">YitT family protein</fullName>
    </recommendedName>
</protein>
<feature type="transmembrane region" description="Helical" evidence="6">
    <location>
        <begin position="137"/>
        <end position="156"/>
    </location>
</feature>
<dbReference type="InterPro" id="IPR003740">
    <property type="entry name" value="YitT"/>
</dbReference>
<proteinExistence type="predicted"/>
<evidence type="ECO:0000313" key="8">
    <source>
        <dbReference type="Proteomes" id="UP000203229"/>
    </source>
</evidence>
<dbReference type="Pfam" id="PF02588">
    <property type="entry name" value="YitT_membrane"/>
    <property type="match status" value="1"/>
</dbReference>